<feature type="region of interest" description="Disordered" evidence="8">
    <location>
        <begin position="1"/>
        <end position="53"/>
    </location>
</feature>
<keyword evidence="4" id="KW-0805">Transcription regulation</keyword>
<dbReference type="CDD" id="cd12148">
    <property type="entry name" value="fungal_TF_MHR"/>
    <property type="match status" value="1"/>
</dbReference>
<keyword evidence="12" id="KW-1185">Reference proteome</keyword>
<feature type="compositionally biased region" description="Polar residues" evidence="8">
    <location>
        <begin position="33"/>
        <end position="45"/>
    </location>
</feature>
<organism evidence="11 12">
    <name type="scientific">Ascodesmis nigricans</name>
    <dbReference type="NCBI Taxonomy" id="341454"/>
    <lineage>
        <taxon>Eukaryota</taxon>
        <taxon>Fungi</taxon>
        <taxon>Dikarya</taxon>
        <taxon>Ascomycota</taxon>
        <taxon>Pezizomycotina</taxon>
        <taxon>Pezizomycetes</taxon>
        <taxon>Pezizales</taxon>
        <taxon>Ascodesmidaceae</taxon>
        <taxon>Ascodesmis</taxon>
    </lineage>
</organism>
<evidence type="ECO:0000256" key="1">
    <source>
        <dbReference type="ARBA" id="ARBA00004123"/>
    </source>
</evidence>
<feature type="transmembrane region" description="Helical" evidence="9">
    <location>
        <begin position="590"/>
        <end position="610"/>
    </location>
</feature>
<protein>
    <recommendedName>
        <fullName evidence="10">Zn(2)-C6 fungal-type domain-containing protein</fullName>
    </recommendedName>
</protein>
<dbReference type="Proteomes" id="UP000298138">
    <property type="component" value="Unassembled WGS sequence"/>
</dbReference>
<feature type="region of interest" description="Disordered" evidence="8">
    <location>
        <begin position="666"/>
        <end position="688"/>
    </location>
</feature>
<reference evidence="11 12" key="1">
    <citation type="submission" date="2019-04" db="EMBL/GenBank/DDBJ databases">
        <title>Comparative genomics and transcriptomics to analyze fruiting body development in filamentous ascomycetes.</title>
        <authorList>
            <consortium name="DOE Joint Genome Institute"/>
            <person name="Lutkenhaus R."/>
            <person name="Traeger S."/>
            <person name="Breuer J."/>
            <person name="Kuo A."/>
            <person name="Lipzen A."/>
            <person name="Pangilinan J."/>
            <person name="Dilworth D."/>
            <person name="Sandor L."/>
            <person name="Poggeler S."/>
            <person name="Barry K."/>
            <person name="Grigoriev I.V."/>
            <person name="Nowrousian M."/>
        </authorList>
    </citation>
    <scope>NUCLEOTIDE SEQUENCE [LARGE SCALE GENOMIC DNA]</scope>
    <source>
        <strain evidence="11 12">CBS 389.68</strain>
    </source>
</reference>
<dbReference type="Gene3D" id="4.10.240.10">
    <property type="entry name" value="Zn(2)-C6 fungal-type DNA-binding domain"/>
    <property type="match status" value="1"/>
</dbReference>
<dbReference type="SMART" id="SM00906">
    <property type="entry name" value="Fungal_trans"/>
    <property type="match status" value="1"/>
</dbReference>
<keyword evidence="7" id="KW-0539">Nucleus</keyword>
<keyword evidence="6" id="KW-0804">Transcription</keyword>
<evidence type="ECO:0000313" key="11">
    <source>
        <dbReference type="EMBL" id="TGZ79128.1"/>
    </source>
</evidence>
<dbReference type="InterPro" id="IPR036864">
    <property type="entry name" value="Zn2-C6_fun-type_DNA-bd_sf"/>
</dbReference>
<evidence type="ECO:0000256" key="9">
    <source>
        <dbReference type="SAM" id="Phobius"/>
    </source>
</evidence>
<dbReference type="OrthoDB" id="422427at2759"/>
<dbReference type="EMBL" id="ML220134">
    <property type="protein sequence ID" value="TGZ79128.1"/>
    <property type="molecule type" value="Genomic_DNA"/>
</dbReference>
<dbReference type="CDD" id="cd00067">
    <property type="entry name" value="GAL4"/>
    <property type="match status" value="1"/>
</dbReference>
<dbReference type="InParanoid" id="A0A4S2MSM2"/>
<dbReference type="PROSITE" id="PS50048">
    <property type="entry name" value="ZN2_CY6_FUNGAL_2"/>
    <property type="match status" value="1"/>
</dbReference>
<comment type="subcellular location">
    <subcellularLocation>
        <location evidence="1">Nucleus</location>
    </subcellularLocation>
</comment>
<evidence type="ECO:0000256" key="3">
    <source>
        <dbReference type="ARBA" id="ARBA00022833"/>
    </source>
</evidence>
<evidence type="ECO:0000256" key="2">
    <source>
        <dbReference type="ARBA" id="ARBA00022723"/>
    </source>
</evidence>
<feature type="domain" description="Zn(2)-C6 fungal-type" evidence="10">
    <location>
        <begin position="59"/>
        <end position="88"/>
    </location>
</feature>
<dbReference type="Pfam" id="PF04082">
    <property type="entry name" value="Fungal_trans"/>
    <property type="match status" value="1"/>
</dbReference>
<dbReference type="PROSITE" id="PS00463">
    <property type="entry name" value="ZN2_CY6_FUNGAL_1"/>
    <property type="match status" value="1"/>
</dbReference>
<evidence type="ECO:0000259" key="10">
    <source>
        <dbReference type="PROSITE" id="PS50048"/>
    </source>
</evidence>
<dbReference type="PANTHER" id="PTHR47540:SF1">
    <property type="entry name" value="ACTIVATOR OF STRESS GENES 1-RELATED"/>
    <property type="match status" value="1"/>
</dbReference>
<dbReference type="Pfam" id="PF00172">
    <property type="entry name" value="Zn_clus"/>
    <property type="match status" value="1"/>
</dbReference>
<dbReference type="GO" id="GO:0043565">
    <property type="term" value="F:sequence-specific DNA binding"/>
    <property type="evidence" value="ECO:0007669"/>
    <property type="project" value="TreeGrafter"/>
</dbReference>
<proteinExistence type="predicted"/>
<evidence type="ECO:0000256" key="5">
    <source>
        <dbReference type="ARBA" id="ARBA00023125"/>
    </source>
</evidence>
<accession>A0A4S2MSM2</accession>
<name>A0A4S2MSM2_9PEZI</name>
<evidence type="ECO:0000256" key="4">
    <source>
        <dbReference type="ARBA" id="ARBA00023015"/>
    </source>
</evidence>
<evidence type="ECO:0000256" key="8">
    <source>
        <dbReference type="SAM" id="MobiDB-lite"/>
    </source>
</evidence>
<feature type="compositionally biased region" description="Acidic residues" evidence="8">
    <location>
        <begin position="678"/>
        <end position="688"/>
    </location>
</feature>
<dbReference type="FunCoup" id="A0A4S2MSM2">
    <property type="interactions" value="233"/>
</dbReference>
<dbReference type="InterPro" id="IPR051711">
    <property type="entry name" value="Stress_Response_Reg"/>
</dbReference>
<dbReference type="GO" id="GO:0008270">
    <property type="term" value="F:zinc ion binding"/>
    <property type="evidence" value="ECO:0007669"/>
    <property type="project" value="InterPro"/>
</dbReference>
<dbReference type="GO" id="GO:0045944">
    <property type="term" value="P:positive regulation of transcription by RNA polymerase II"/>
    <property type="evidence" value="ECO:0007669"/>
    <property type="project" value="TreeGrafter"/>
</dbReference>
<evidence type="ECO:0000313" key="12">
    <source>
        <dbReference type="Proteomes" id="UP000298138"/>
    </source>
</evidence>
<sequence length="688" mass="77540">MYIRNSAVLANQFNSPQQERQSGLGSLPPSVPGSASNSVTSSVPTKGTPIQKRRRVTRACDECRRKKIKCDGKNPCTHCTVYSYECTYDQPSNRRRNPAPQYVEGIEQRLRRAMVFFKQLFPDVDPNSDDFDPMALIPRIQQTYGRLPNGAANPAPAQQMPGNEESLETMVRAAGRLEIDEMGHMDFHGHSSGLTYLNHLNSEFGSLVGDAKAAIPPTPQKVESPMSVQSPNENLPDTSLLPPKDVALVLVDTCLNSACVLMRFIHRPTFMSVMNSIYDNNSENYNEEENRFLPLLYEALAVGCLFVDNIKQLGFDDAQAQATKLFNAGRRMIEMTDIRDMESLQAVLLMVMFLQASSGMQTCYSYVEIALSAAVKMGLHRALPEQRFNPLDREVRKRVFWNCWKMDMYVSALLGLPKGINLEDVDCPLPSMIDDEYITRDDIRPQPEGEVSLMAPVLAHTRLLQIMSKTVRYIYPVKGVESNIVGGSAYTVSVARVHEIENDLSKWLEELPKALQPGPDCPPQLLRSCFLLRISYAHVQMMLYRPFVHYTIRNDVQGIPRNIGKLCVTVSRKMIRISDEMRKAGLLNGAYWFTIYTTFFSIITLVYYVLSVRIDDDETRKQLLEEAKTGKDNIASLAGNSPAATRCSAVLDPMFEKIPEKLQQIREEIASRKRPHPEDEDDAEKSDG</sequence>
<evidence type="ECO:0000256" key="6">
    <source>
        <dbReference type="ARBA" id="ARBA00023163"/>
    </source>
</evidence>
<dbReference type="InterPro" id="IPR007219">
    <property type="entry name" value="XnlR_reg_dom"/>
</dbReference>
<evidence type="ECO:0000256" key="7">
    <source>
        <dbReference type="ARBA" id="ARBA00023242"/>
    </source>
</evidence>
<feature type="compositionally biased region" description="Polar residues" evidence="8">
    <location>
        <begin position="8"/>
        <end position="24"/>
    </location>
</feature>
<dbReference type="PANTHER" id="PTHR47540">
    <property type="entry name" value="THIAMINE REPRESSIBLE GENES REGULATORY PROTEIN THI5"/>
    <property type="match status" value="1"/>
</dbReference>
<keyword evidence="2" id="KW-0479">Metal-binding</keyword>
<dbReference type="SUPFAM" id="SSF57701">
    <property type="entry name" value="Zn2/Cys6 DNA-binding domain"/>
    <property type="match status" value="1"/>
</dbReference>
<keyword evidence="9" id="KW-1133">Transmembrane helix</keyword>
<gene>
    <name evidence="11" type="ORF">EX30DRAFT_309250</name>
</gene>
<dbReference type="AlphaFoldDB" id="A0A4S2MSM2"/>
<dbReference type="GO" id="GO:0000981">
    <property type="term" value="F:DNA-binding transcription factor activity, RNA polymerase II-specific"/>
    <property type="evidence" value="ECO:0007669"/>
    <property type="project" value="InterPro"/>
</dbReference>
<dbReference type="STRING" id="341454.A0A4S2MSM2"/>
<dbReference type="GO" id="GO:0005634">
    <property type="term" value="C:nucleus"/>
    <property type="evidence" value="ECO:0007669"/>
    <property type="project" value="UniProtKB-SubCell"/>
</dbReference>
<keyword evidence="3" id="KW-0862">Zinc</keyword>
<keyword evidence="5" id="KW-0238">DNA-binding</keyword>
<keyword evidence="9" id="KW-0472">Membrane</keyword>
<keyword evidence="9" id="KW-0812">Transmembrane</keyword>
<dbReference type="GO" id="GO:0006351">
    <property type="term" value="P:DNA-templated transcription"/>
    <property type="evidence" value="ECO:0007669"/>
    <property type="project" value="InterPro"/>
</dbReference>
<dbReference type="InterPro" id="IPR001138">
    <property type="entry name" value="Zn2Cys6_DnaBD"/>
</dbReference>
<dbReference type="SMART" id="SM00066">
    <property type="entry name" value="GAL4"/>
    <property type="match status" value="1"/>
</dbReference>